<comment type="caution">
    <text evidence="6">The sequence shown here is derived from an EMBL/GenBank/DDBJ whole genome shotgun (WGS) entry which is preliminary data.</text>
</comment>
<dbReference type="REBASE" id="268299">
    <property type="entry name" value="M.Mhu23265ORF5910P"/>
</dbReference>
<feature type="domain" description="DNA methylase N-4/N-6" evidence="5">
    <location>
        <begin position="82"/>
        <end position="308"/>
    </location>
</feature>
<name>A0A2T0AWG7_9FIRM</name>
<dbReference type="InterPro" id="IPR002941">
    <property type="entry name" value="DNA_methylase_N4/N6"/>
</dbReference>
<dbReference type="Gene3D" id="3.40.50.150">
    <property type="entry name" value="Vaccinia Virus protein VP39"/>
    <property type="match status" value="1"/>
</dbReference>
<dbReference type="InterPro" id="IPR002295">
    <property type="entry name" value="N4/N6-MTase_EcoPI_Mod-like"/>
</dbReference>
<proteinExistence type="predicted"/>
<protein>
    <submittedName>
        <fullName evidence="6">DNA adenine methyltransferase YhdJ</fullName>
        <ecNumber evidence="6">2.1.1.72</ecNumber>
    </submittedName>
</protein>
<reference evidence="6 7" key="1">
    <citation type="submission" date="2018-03" db="EMBL/GenBank/DDBJ databases">
        <title>Genome sequence of Moorella humiferrea DSM 23265.</title>
        <authorList>
            <person name="Poehlein A."/>
            <person name="Daniel R."/>
        </authorList>
    </citation>
    <scope>NUCLEOTIDE SEQUENCE [LARGE SCALE GENOMIC DNA]</scope>
    <source>
        <strain evidence="6 7">DSM 23265</strain>
    </source>
</reference>
<evidence type="ECO:0000259" key="5">
    <source>
        <dbReference type="Pfam" id="PF01555"/>
    </source>
</evidence>
<dbReference type="OrthoDB" id="9800801at2"/>
<dbReference type="PANTHER" id="PTHR13370">
    <property type="entry name" value="RNA METHYLASE-RELATED"/>
    <property type="match status" value="1"/>
</dbReference>
<gene>
    <name evidence="6" type="primary">yhdJ_1</name>
    <name evidence="6" type="ORF">MOHU_05910</name>
</gene>
<keyword evidence="7" id="KW-1185">Reference proteome</keyword>
<dbReference type="EC" id="2.1.1.72" evidence="6"/>
<keyword evidence="3" id="KW-0949">S-adenosyl-L-methionine</keyword>
<dbReference type="EMBL" id="PVXM01000006">
    <property type="protein sequence ID" value="PRR75084.1"/>
    <property type="molecule type" value="Genomic_DNA"/>
</dbReference>
<dbReference type="Pfam" id="PF01555">
    <property type="entry name" value="N6_N4_Mtase"/>
    <property type="match status" value="1"/>
</dbReference>
<evidence type="ECO:0000256" key="3">
    <source>
        <dbReference type="ARBA" id="ARBA00022691"/>
    </source>
</evidence>
<evidence type="ECO:0000256" key="2">
    <source>
        <dbReference type="ARBA" id="ARBA00022679"/>
    </source>
</evidence>
<dbReference type="PRINTS" id="PR00506">
    <property type="entry name" value="D21N6MTFRASE"/>
</dbReference>
<dbReference type="GO" id="GO:0005737">
    <property type="term" value="C:cytoplasm"/>
    <property type="evidence" value="ECO:0007669"/>
    <property type="project" value="TreeGrafter"/>
</dbReference>
<dbReference type="RefSeq" id="WP_106004598.1">
    <property type="nucleotide sequence ID" value="NZ_CP136419.1"/>
</dbReference>
<dbReference type="GO" id="GO:0009007">
    <property type="term" value="F:site-specific DNA-methyltransferase (adenine-specific) activity"/>
    <property type="evidence" value="ECO:0007669"/>
    <property type="project" value="UniProtKB-EC"/>
</dbReference>
<evidence type="ECO:0000256" key="1">
    <source>
        <dbReference type="ARBA" id="ARBA00022603"/>
    </source>
</evidence>
<organism evidence="6 7">
    <name type="scientific">Neomoorella humiferrea</name>
    <dbReference type="NCBI Taxonomy" id="676965"/>
    <lineage>
        <taxon>Bacteria</taxon>
        <taxon>Bacillati</taxon>
        <taxon>Bacillota</taxon>
        <taxon>Clostridia</taxon>
        <taxon>Neomoorellales</taxon>
        <taxon>Neomoorellaceae</taxon>
        <taxon>Neomoorella</taxon>
    </lineage>
</organism>
<dbReference type="PANTHER" id="PTHR13370:SF24">
    <property type="entry name" value="TYPE III RESTRICTION-MODIFICATION ENZYME STYLTI MOD SUBUNIT"/>
    <property type="match status" value="1"/>
</dbReference>
<dbReference type="GO" id="GO:0008170">
    <property type="term" value="F:N-methyltransferase activity"/>
    <property type="evidence" value="ECO:0007669"/>
    <property type="project" value="InterPro"/>
</dbReference>
<evidence type="ECO:0000313" key="7">
    <source>
        <dbReference type="Proteomes" id="UP000238415"/>
    </source>
</evidence>
<evidence type="ECO:0000313" key="6">
    <source>
        <dbReference type="EMBL" id="PRR75084.1"/>
    </source>
</evidence>
<dbReference type="Proteomes" id="UP000238415">
    <property type="component" value="Unassembled WGS sequence"/>
</dbReference>
<keyword evidence="2 6" id="KW-0808">Transferase</keyword>
<dbReference type="GO" id="GO:0003677">
    <property type="term" value="F:DNA binding"/>
    <property type="evidence" value="ECO:0007669"/>
    <property type="project" value="InterPro"/>
</dbReference>
<dbReference type="InterPro" id="IPR029063">
    <property type="entry name" value="SAM-dependent_MTases_sf"/>
</dbReference>
<dbReference type="SUPFAM" id="SSF53335">
    <property type="entry name" value="S-adenosyl-L-methionine-dependent methyltransferases"/>
    <property type="match status" value="1"/>
</dbReference>
<dbReference type="GO" id="GO:0009307">
    <property type="term" value="P:DNA restriction-modification system"/>
    <property type="evidence" value="ECO:0007669"/>
    <property type="project" value="UniProtKB-KW"/>
</dbReference>
<evidence type="ECO:0000256" key="4">
    <source>
        <dbReference type="ARBA" id="ARBA00022747"/>
    </source>
</evidence>
<keyword evidence="4" id="KW-0680">Restriction system</keyword>
<accession>A0A2T0AWG7</accession>
<sequence length="589" mass="68138">MPSLNKQQRHIIKLVYPGKKREDDLLAETPAAHLKSVKAFFIGSNNEWHNMIIWGDNLTALKTLLQWKEQGKLINADNSPGVRLIYIDPPFASKQEYISTQEERAYQDRLSGAGFIEFLRQRLILMKHLLADNGSIYIHLDEKKSHYIKVIMDEIFGENHFQREIIWRIGWLSGFKTQAKNWIRNHDVILFYTKSDDFIFNKIYLPYPEGYTRRDGSPPRGPGYPIEDTWNCYELDRLDSIQIMSFSGEKTGFPTQKNENLLERIIRASSNPGDIVLDAFAGSGTTLAVAEKLGRRWIGIDNGKLAVYTMQKRLLSLKKEIGNRGEPLIPKPFILYNTGVYDYSQLQGFSWQEWRFIALHLFQCRDEPHMVGGIQWDGYIEASDVMVFDHLQNGGMTLNHSFINELHKRLTSKAARYYIIAPAPCVTFIEDCITKDMTRYCILRIPNSIINELLRRSHDTNRPLDEKLLHAIVKTVGSDLVYLPDLECEYIRREDKAVIRILQFKSKATAKGAKQKENRETLSMVMVDYNYNGQTFTLDAYFIAEEIKKAGWEVLLPLSALGKHVMIIFLDIYGNEYREVKTPGDFQNQ</sequence>
<dbReference type="GO" id="GO:0032259">
    <property type="term" value="P:methylation"/>
    <property type="evidence" value="ECO:0007669"/>
    <property type="project" value="UniProtKB-KW"/>
</dbReference>
<keyword evidence="1 6" id="KW-0489">Methyltransferase</keyword>
<dbReference type="AlphaFoldDB" id="A0A2T0AWG7"/>